<keyword evidence="6" id="KW-1185">Reference proteome</keyword>
<dbReference type="Proteomes" id="UP000013827">
    <property type="component" value="Unassembled WGS sequence"/>
</dbReference>
<feature type="domain" description="CBS" evidence="4">
    <location>
        <begin position="142"/>
        <end position="218"/>
    </location>
</feature>
<protein>
    <recommendedName>
        <fullName evidence="4">CBS domain-containing protein</fullName>
    </recommendedName>
</protein>
<evidence type="ECO:0000256" key="2">
    <source>
        <dbReference type="PROSITE-ProRule" id="PRU00703"/>
    </source>
</evidence>
<dbReference type="RefSeq" id="XP_005788322.1">
    <property type="nucleotide sequence ID" value="XM_005788265.1"/>
</dbReference>
<dbReference type="EnsemblProtists" id="EOD35893">
    <property type="protein sequence ID" value="EOD35893"/>
    <property type="gene ID" value="EMIHUDRAFT_227227"/>
</dbReference>
<dbReference type="SUPFAM" id="SSF54631">
    <property type="entry name" value="CBS-domain pair"/>
    <property type="match status" value="2"/>
</dbReference>
<dbReference type="PaxDb" id="2903-EOD35893"/>
<dbReference type="InterPro" id="IPR046342">
    <property type="entry name" value="CBS_dom_sf"/>
</dbReference>
<evidence type="ECO:0000256" key="3">
    <source>
        <dbReference type="SAM" id="MobiDB-lite"/>
    </source>
</evidence>
<dbReference type="InterPro" id="IPR051462">
    <property type="entry name" value="CBS_domain-containing"/>
</dbReference>
<reference evidence="5" key="2">
    <citation type="submission" date="2024-10" db="UniProtKB">
        <authorList>
            <consortium name="EnsemblProtists"/>
        </authorList>
    </citation>
    <scope>IDENTIFICATION</scope>
</reference>
<evidence type="ECO:0000313" key="6">
    <source>
        <dbReference type="Proteomes" id="UP000013827"/>
    </source>
</evidence>
<dbReference type="PROSITE" id="PS51371">
    <property type="entry name" value="CBS"/>
    <property type="match status" value="1"/>
</dbReference>
<reference evidence="6" key="1">
    <citation type="journal article" date="2013" name="Nature">
        <title>Pan genome of the phytoplankton Emiliania underpins its global distribution.</title>
        <authorList>
            <person name="Read B.A."/>
            <person name="Kegel J."/>
            <person name="Klute M.J."/>
            <person name="Kuo A."/>
            <person name="Lefebvre S.C."/>
            <person name="Maumus F."/>
            <person name="Mayer C."/>
            <person name="Miller J."/>
            <person name="Monier A."/>
            <person name="Salamov A."/>
            <person name="Young J."/>
            <person name="Aguilar M."/>
            <person name="Claverie J.M."/>
            <person name="Frickenhaus S."/>
            <person name="Gonzalez K."/>
            <person name="Herman E.K."/>
            <person name="Lin Y.C."/>
            <person name="Napier J."/>
            <person name="Ogata H."/>
            <person name="Sarno A.F."/>
            <person name="Shmutz J."/>
            <person name="Schroeder D."/>
            <person name="de Vargas C."/>
            <person name="Verret F."/>
            <person name="von Dassow P."/>
            <person name="Valentin K."/>
            <person name="Van de Peer Y."/>
            <person name="Wheeler G."/>
            <person name="Dacks J.B."/>
            <person name="Delwiche C.F."/>
            <person name="Dyhrman S.T."/>
            <person name="Glockner G."/>
            <person name="John U."/>
            <person name="Richards T."/>
            <person name="Worden A.Z."/>
            <person name="Zhang X."/>
            <person name="Grigoriev I.V."/>
            <person name="Allen A.E."/>
            <person name="Bidle K."/>
            <person name="Borodovsky M."/>
            <person name="Bowler C."/>
            <person name="Brownlee C."/>
            <person name="Cock J.M."/>
            <person name="Elias M."/>
            <person name="Gladyshev V.N."/>
            <person name="Groth M."/>
            <person name="Guda C."/>
            <person name="Hadaegh A."/>
            <person name="Iglesias-Rodriguez M.D."/>
            <person name="Jenkins J."/>
            <person name="Jones B.M."/>
            <person name="Lawson T."/>
            <person name="Leese F."/>
            <person name="Lindquist E."/>
            <person name="Lobanov A."/>
            <person name="Lomsadze A."/>
            <person name="Malik S.B."/>
            <person name="Marsh M.E."/>
            <person name="Mackinder L."/>
            <person name="Mock T."/>
            <person name="Mueller-Roeber B."/>
            <person name="Pagarete A."/>
            <person name="Parker M."/>
            <person name="Probert I."/>
            <person name="Quesneville H."/>
            <person name="Raines C."/>
            <person name="Rensing S.A."/>
            <person name="Riano-Pachon D.M."/>
            <person name="Richier S."/>
            <person name="Rokitta S."/>
            <person name="Shiraiwa Y."/>
            <person name="Soanes D.M."/>
            <person name="van der Giezen M."/>
            <person name="Wahlund T.M."/>
            <person name="Williams B."/>
            <person name="Wilson W."/>
            <person name="Wolfe G."/>
            <person name="Wurch L.L."/>
        </authorList>
    </citation>
    <scope>NUCLEOTIDE SEQUENCE</scope>
</reference>
<accession>A0A0D3KJF8</accession>
<name>A0A0D3KJF8_EMIH1</name>
<organism evidence="5 6">
    <name type="scientific">Emiliania huxleyi (strain CCMP1516)</name>
    <dbReference type="NCBI Taxonomy" id="280463"/>
    <lineage>
        <taxon>Eukaryota</taxon>
        <taxon>Haptista</taxon>
        <taxon>Haptophyta</taxon>
        <taxon>Prymnesiophyceae</taxon>
        <taxon>Isochrysidales</taxon>
        <taxon>Noelaerhabdaceae</taxon>
        <taxon>Emiliania</taxon>
    </lineage>
</organism>
<keyword evidence="2" id="KW-0129">CBS domain</keyword>
<dbReference type="KEGG" id="ehx:EMIHUDRAFT_227227"/>
<evidence type="ECO:0000259" key="4">
    <source>
        <dbReference type="PROSITE" id="PS51371"/>
    </source>
</evidence>
<dbReference type="InterPro" id="IPR000644">
    <property type="entry name" value="CBS_dom"/>
</dbReference>
<dbReference type="Gene3D" id="3.10.580.10">
    <property type="entry name" value="CBS-domain"/>
    <property type="match status" value="1"/>
</dbReference>
<dbReference type="STRING" id="2903.R1DK72"/>
<dbReference type="AlphaFoldDB" id="A0A0D3KJF8"/>
<sequence>MEGPEPGFVSRRAILFGPMKSHARRALRDIIQQSQDARRSSNNGETASVGSEAVIDLGAVRSSQRSGRSVAALRPRKALLIDAGISVSDAARKMAAANADAALVRTSSSSRAAVGIVTDTDVCRKVVALGRDADATAVEAVMTRNPQTVLWNATASSALCTMVDNCFRRAAPNARRPSHGTSHLPVLDEASSAGSVAGLLDVAKCLSEALAGLHGHQLGHAASGRPAARASVQQAASVMVARRGAVLVGAVMTPDPHTLPVSASVLDALSQLEGSGYRNPVGVLDILALIRGALHQMPGTGSDASETGSVINGSGRASLTNGAVSAAADEPDAVVMAPGQPRGSAEEERAQAGANGRALSPRALTPSRDGPV</sequence>
<evidence type="ECO:0000256" key="1">
    <source>
        <dbReference type="ARBA" id="ARBA00022737"/>
    </source>
</evidence>
<dbReference type="HOGENOM" id="CLU_063356_0_0_1"/>
<dbReference type="PANTHER" id="PTHR48108">
    <property type="entry name" value="CBS DOMAIN-CONTAINING PROTEIN CBSX2, CHLOROPLASTIC"/>
    <property type="match status" value="1"/>
</dbReference>
<dbReference type="PANTHER" id="PTHR48108:SF26">
    <property type="entry name" value="CBS DOMAIN-CONTAINING PROTEIN DDB_G0289609"/>
    <property type="match status" value="1"/>
</dbReference>
<dbReference type="Pfam" id="PF00571">
    <property type="entry name" value="CBS"/>
    <property type="match status" value="2"/>
</dbReference>
<feature type="region of interest" description="Disordered" evidence="3">
    <location>
        <begin position="321"/>
        <end position="372"/>
    </location>
</feature>
<dbReference type="GeneID" id="17281164"/>
<proteinExistence type="predicted"/>
<evidence type="ECO:0000313" key="5">
    <source>
        <dbReference type="EnsemblProtists" id="EOD35893"/>
    </source>
</evidence>
<keyword evidence="1" id="KW-0677">Repeat</keyword>